<dbReference type="Gene3D" id="1.50.10.10">
    <property type="match status" value="1"/>
</dbReference>
<reference evidence="5 6" key="1">
    <citation type="submission" date="2022-05" db="EMBL/GenBank/DDBJ databases">
        <authorList>
            <consortium name="Genoscope - CEA"/>
            <person name="William W."/>
        </authorList>
    </citation>
    <scope>NUCLEOTIDE SEQUENCE [LARGE SCALE GENOMIC DNA]</scope>
</reference>
<name>A0ABN8LTM9_9CNID</name>
<dbReference type="InterPro" id="IPR005195">
    <property type="entry name" value="Glyco_hydro_65_M"/>
</dbReference>
<feature type="domain" description="Glycoside hydrolase family 65 central catalytic" evidence="3">
    <location>
        <begin position="302"/>
        <end position="504"/>
    </location>
</feature>
<evidence type="ECO:0000256" key="2">
    <source>
        <dbReference type="SAM" id="SignalP"/>
    </source>
</evidence>
<feature type="domain" description="Glycoside hydrolase family 65 C-terminal" evidence="4">
    <location>
        <begin position="618"/>
        <end position="661"/>
    </location>
</feature>
<feature type="chain" id="PRO_5047396271" description="Glycoside hydrolase family 65 central catalytic domain-containing protein" evidence="2">
    <location>
        <begin position="22"/>
        <end position="706"/>
    </location>
</feature>
<evidence type="ECO:0000313" key="5">
    <source>
        <dbReference type="EMBL" id="CAH3019924.1"/>
    </source>
</evidence>
<accession>A0ABN8LTM9</accession>
<dbReference type="InterPro" id="IPR005194">
    <property type="entry name" value="Glyco_hydro_65_C"/>
</dbReference>
<evidence type="ECO:0000256" key="1">
    <source>
        <dbReference type="ARBA" id="ARBA00006768"/>
    </source>
</evidence>
<evidence type="ECO:0000259" key="4">
    <source>
        <dbReference type="Pfam" id="PF03633"/>
    </source>
</evidence>
<dbReference type="Gene3D" id="2.60.420.10">
    <property type="entry name" value="Maltose phosphorylase, domain 3"/>
    <property type="match status" value="1"/>
</dbReference>
<dbReference type="Proteomes" id="UP001159427">
    <property type="component" value="Unassembled WGS sequence"/>
</dbReference>
<feature type="signal peptide" evidence="2">
    <location>
        <begin position="1"/>
        <end position="21"/>
    </location>
</feature>
<dbReference type="Pfam" id="PF03633">
    <property type="entry name" value="Glyco_hydro_65C"/>
    <property type="match status" value="1"/>
</dbReference>
<dbReference type="InterPro" id="IPR008928">
    <property type="entry name" value="6-hairpin_glycosidase_sf"/>
</dbReference>
<protein>
    <recommendedName>
        <fullName evidence="7">Glycoside hydrolase family 65 central catalytic domain-containing protein</fullName>
    </recommendedName>
</protein>
<proteinExistence type="inferred from homology"/>
<gene>
    <name evidence="5" type="ORF">PEVE_00004803</name>
</gene>
<sequence length="706" mass="78930">METRFVTILFSLVYMRHSASAAPNTTNFESSALPWDPRLNPSVGNGYLATTVYSDTVYVSGVYNGRGTQTPSHRARIPSTSAIVLRSNLSSNATKETFSLNVEQGVFYHRLIVDNFTLEEKIYAHRVHRHLLVTEIEVKNNMRDPVNLFLTNVFGPPSADIGFQIQDLPRSSPNDPKINAMSGYIKITEEPDSKREGVAVVWGNIPPHVVIQPYSETQTLYYITAIATTLDGNDFENIAHEAYTAAIEKPEELFGSHVSKWKELWDRGRIELEGNLTLAQAISGSLYYILSSLRPSWVFGLSPGGLATDGYDGHVFWDQETWMFPPLVLLHQNLARTCLAYRFERLQAAKDKAKKYGFKGAMFPWESALTGSEVCPGEIYSDYEQHIVGDIAIAVKQLWSASGDQQWLESQAFPIIQATAEFWANRAVYNDSKNGYVIYNVMPPDEDAEVVNNSAYTNMIAKMNLEFAYEVLPNASDSWKTIAEHMYVPFDATNNYHPEYDGYRGNEVKQADVILLGFPLMVNMSLDVRRSDLSFYEPRTNPKGPAMTKSMFAIGWLDVGDYARAEISFSESYVNAKAPFMVWTEGADGGGAVNFITGAGGFLQSLLFGYGGLRLHGNHQLHFNPMLPPGATQMKFIGVDYHGNSINFVIGESQSQILVTSRQSSAPVLQAVIVRTEEKRRLDIGYRLEISNELLIIEPIQANLNV</sequence>
<dbReference type="PANTHER" id="PTHR11051:SF8">
    <property type="entry name" value="PROTEIN-GLUCOSYLGALACTOSYLHYDROXYLYSINE GLUCOSIDASE"/>
    <property type="match status" value="1"/>
</dbReference>
<comment type="caution">
    <text evidence="5">The sequence shown here is derived from an EMBL/GenBank/DDBJ whole genome shotgun (WGS) entry which is preliminary data.</text>
</comment>
<keyword evidence="6" id="KW-1185">Reference proteome</keyword>
<dbReference type="InterPro" id="IPR012341">
    <property type="entry name" value="6hp_glycosidase-like_sf"/>
</dbReference>
<dbReference type="SUPFAM" id="SSF48208">
    <property type="entry name" value="Six-hairpin glycosidases"/>
    <property type="match status" value="1"/>
</dbReference>
<dbReference type="EMBL" id="CALNXI010000130">
    <property type="protein sequence ID" value="CAH3019924.1"/>
    <property type="molecule type" value="Genomic_DNA"/>
</dbReference>
<evidence type="ECO:0000313" key="6">
    <source>
        <dbReference type="Proteomes" id="UP001159427"/>
    </source>
</evidence>
<comment type="similarity">
    <text evidence="1">Belongs to the glycosyl hydrolase 65 family.</text>
</comment>
<evidence type="ECO:0000259" key="3">
    <source>
        <dbReference type="Pfam" id="PF03632"/>
    </source>
</evidence>
<dbReference type="Pfam" id="PF03632">
    <property type="entry name" value="Glyco_hydro_65m"/>
    <property type="match status" value="1"/>
</dbReference>
<keyword evidence="2" id="KW-0732">Signal</keyword>
<evidence type="ECO:0008006" key="7">
    <source>
        <dbReference type="Google" id="ProtNLM"/>
    </source>
</evidence>
<dbReference type="PANTHER" id="PTHR11051">
    <property type="entry name" value="GLYCOSYL HYDROLASE-RELATED"/>
    <property type="match status" value="1"/>
</dbReference>
<organism evidence="5 6">
    <name type="scientific">Porites evermanni</name>
    <dbReference type="NCBI Taxonomy" id="104178"/>
    <lineage>
        <taxon>Eukaryota</taxon>
        <taxon>Metazoa</taxon>
        <taxon>Cnidaria</taxon>
        <taxon>Anthozoa</taxon>
        <taxon>Hexacorallia</taxon>
        <taxon>Scleractinia</taxon>
        <taxon>Fungiina</taxon>
        <taxon>Poritidae</taxon>
        <taxon>Porites</taxon>
    </lineage>
</organism>